<dbReference type="Gene3D" id="3.90.350.10">
    <property type="entry name" value="Transposase Inhibitor Protein From Tn5, Chain A, domain 1"/>
    <property type="match status" value="1"/>
</dbReference>
<dbReference type="PANTHER" id="PTHR37319">
    <property type="entry name" value="TRANSPOSASE"/>
    <property type="match status" value="1"/>
</dbReference>
<evidence type="ECO:0000259" key="1">
    <source>
        <dbReference type="Pfam" id="PF01609"/>
    </source>
</evidence>
<proteinExistence type="predicted"/>
<protein>
    <submittedName>
        <fullName evidence="3">IS4 family transposase</fullName>
    </submittedName>
</protein>
<dbReference type="Pfam" id="PF14706">
    <property type="entry name" value="Tnp_DNA_bind"/>
    <property type="match status" value="1"/>
</dbReference>
<evidence type="ECO:0000313" key="3">
    <source>
        <dbReference type="EMBL" id="PHI29420.1"/>
    </source>
</evidence>
<reference evidence="4" key="1">
    <citation type="submission" date="2017-09" db="EMBL/GenBank/DDBJ databases">
        <title>FDA dAtabase for Regulatory Grade micrObial Sequences (FDA-ARGOS): Supporting development and validation of Infectious Disease Dx tests.</title>
        <authorList>
            <person name="Minogue T."/>
            <person name="Wolcott M."/>
            <person name="Wasieloski L."/>
            <person name="Aguilar W."/>
            <person name="Moore D."/>
            <person name="Tallon L."/>
            <person name="Sadzewicz L."/>
            <person name="Ott S."/>
            <person name="Zhao X."/>
            <person name="Nagaraj S."/>
            <person name="Vavikolanu K."/>
            <person name="Aluvathingal J."/>
            <person name="Nadendla S."/>
            <person name="Sichtig H."/>
        </authorList>
    </citation>
    <scope>NUCLEOTIDE SEQUENCE [LARGE SCALE GENOMIC DNA]</scope>
    <source>
        <strain evidence="4">FDAARGOS_387</strain>
    </source>
</reference>
<dbReference type="Proteomes" id="UP000224974">
    <property type="component" value="Unassembled WGS sequence"/>
</dbReference>
<gene>
    <name evidence="3" type="ORF">CRN84_08800</name>
</gene>
<dbReference type="Gene3D" id="1.10.740.10">
    <property type="entry name" value="Transferase Inhibitor Protein From Tn5, Chain"/>
    <property type="match status" value="1"/>
</dbReference>
<feature type="domain" description="Transposase Tn5-like N-terminal" evidence="2">
    <location>
        <begin position="8"/>
        <end position="65"/>
    </location>
</feature>
<dbReference type="Pfam" id="PF01609">
    <property type="entry name" value="DDE_Tnp_1"/>
    <property type="match status" value="1"/>
</dbReference>
<dbReference type="InterPro" id="IPR047768">
    <property type="entry name" value="Tn5p-like"/>
</dbReference>
<dbReference type="OrthoDB" id="6448153at2"/>
<sequence length="455" mass="52016">MLLSDCYSWAKQVFGLAKLGDPRRTRRLVTLATSLAQHTGLSIVKSSQSTAEVEGAYRLIRNPSVLPEAIAEAGFIATVEEATRHPVLLALEDTTTISFSHRTASDTLGHTAPGRHTRGLLVHSVLLYAPDKAQMVGLIEQQRWSRDIVTYGKKHQRKKRPYEEKESYKWQKASEQMASRLGDTQSRVISVCDREADIWQYLDYKVRQGQRFVIRAAHDRYLEEGSLFDPPTTFAQAGSHTLSVLQKGGRAARQVTMFISYSPVELKHPYGSEKRLPMTYICCREEAESGACWHLLTSEKVESAEDARVIVSYYERRWLIEEYHKAWKSGGARVEQLRMQTRDNLERMIVVLSFVAVRVLALRQGGLGEEKQNESCEQVLSPVEWKLLWVKQEGKELPKKAPNLKWAYLSLAKMGHWHDSKRTGRAGWIVIWEGWFKLQDIVEGYRLAKSLDQEI</sequence>
<keyword evidence="4" id="KW-1185">Reference proteome</keyword>
<accession>A0A2C6BZ66</accession>
<dbReference type="GO" id="GO:0003677">
    <property type="term" value="F:DNA binding"/>
    <property type="evidence" value="ECO:0007669"/>
    <property type="project" value="InterPro"/>
</dbReference>
<dbReference type="GO" id="GO:0006313">
    <property type="term" value="P:DNA transposition"/>
    <property type="evidence" value="ECO:0007669"/>
    <property type="project" value="InterPro"/>
</dbReference>
<dbReference type="InterPro" id="IPR054836">
    <property type="entry name" value="Tn5_transposase"/>
</dbReference>
<feature type="domain" description="Transposase IS4-like" evidence="1">
    <location>
        <begin position="198"/>
        <end position="354"/>
    </location>
</feature>
<dbReference type="InterPro" id="IPR038215">
    <property type="entry name" value="TN5-like_N_sf"/>
</dbReference>
<dbReference type="InterPro" id="IPR014735">
    <property type="entry name" value="Transposase_Tn5-like_N"/>
</dbReference>
<dbReference type="AlphaFoldDB" id="A0A2C6BZ66"/>
<dbReference type="SUPFAM" id="SSF53098">
    <property type="entry name" value="Ribonuclease H-like"/>
    <property type="match status" value="1"/>
</dbReference>
<dbReference type="EMBL" id="PDDX01000001">
    <property type="protein sequence ID" value="PHI29420.1"/>
    <property type="molecule type" value="Genomic_DNA"/>
</dbReference>
<dbReference type="InterPro" id="IPR014737">
    <property type="entry name" value="Transposase_Tn5-like_C"/>
</dbReference>
<dbReference type="Gene3D" id="1.10.246.40">
    <property type="entry name" value="Tn5 transposase, domain 1"/>
    <property type="match status" value="1"/>
</dbReference>
<name>A0A2C6BZ66_9GAMM</name>
<evidence type="ECO:0000259" key="2">
    <source>
        <dbReference type="Pfam" id="PF14706"/>
    </source>
</evidence>
<dbReference type="PANTHER" id="PTHR37319:SF1">
    <property type="entry name" value="TRANSPOSASE TN5 DIMERISATION DOMAIN-CONTAINING PROTEIN"/>
    <property type="match status" value="1"/>
</dbReference>
<dbReference type="InterPro" id="IPR012337">
    <property type="entry name" value="RNaseH-like_sf"/>
</dbReference>
<dbReference type="NCBIfam" id="NF033590">
    <property type="entry name" value="transpos_IS4_3"/>
    <property type="match status" value="1"/>
</dbReference>
<dbReference type="RefSeq" id="WP_099044120.1">
    <property type="nucleotide sequence ID" value="NZ_PDDX01000001.1"/>
</dbReference>
<dbReference type="InterPro" id="IPR002559">
    <property type="entry name" value="Transposase_11"/>
</dbReference>
<organism evidence="3 4">
    <name type="scientific">Budvicia aquatica</name>
    <dbReference type="NCBI Taxonomy" id="82979"/>
    <lineage>
        <taxon>Bacteria</taxon>
        <taxon>Pseudomonadati</taxon>
        <taxon>Pseudomonadota</taxon>
        <taxon>Gammaproteobacteria</taxon>
        <taxon>Enterobacterales</taxon>
        <taxon>Budviciaceae</taxon>
        <taxon>Budvicia</taxon>
    </lineage>
</organism>
<evidence type="ECO:0000313" key="4">
    <source>
        <dbReference type="Proteomes" id="UP000224974"/>
    </source>
</evidence>
<comment type="caution">
    <text evidence="3">The sequence shown here is derived from an EMBL/GenBank/DDBJ whole genome shotgun (WGS) entry which is preliminary data.</text>
</comment>
<dbReference type="GO" id="GO:0004803">
    <property type="term" value="F:transposase activity"/>
    <property type="evidence" value="ECO:0007669"/>
    <property type="project" value="InterPro"/>
</dbReference>